<dbReference type="EMBL" id="KZ451999">
    <property type="protein sequence ID" value="PKA53286.1"/>
    <property type="molecule type" value="Genomic_DNA"/>
</dbReference>
<reference evidence="8 9" key="1">
    <citation type="journal article" date="2017" name="Nature">
        <title>The Apostasia genome and the evolution of orchids.</title>
        <authorList>
            <person name="Zhang G.Q."/>
            <person name="Liu K.W."/>
            <person name="Li Z."/>
            <person name="Lohaus R."/>
            <person name="Hsiao Y.Y."/>
            <person name="Niu S.C."/>
            <person name="Wang J.Y."/>
            <person name="Lin Y.C."/>
            <person name="Xu Q."/>
            <person name="Chen L.J."/>
            <person name="Yoshida K."/>
            <person name="Fujiwara S."/>
            <person name="Wang Z.W."/>
            <person name="Zhang Y.Q."/>
            <person name="Mitsuda N."/>
            <person name="Wang M."/>
            <person name="Liu G.H."/>
            <person name="Pecoraro L."/>
            <person name="Huang H.X."/>
            <person name="Xiao X.J."/>
            <person name="Lin M."/>
            <person name="Wu X.Y."/>
            <person name="Wu W.L."/>
            <person name="Chen Y.Y."/>
            <person name="Chang S.B."/>
            <person name="Sakamoto S."/>
            <person name="Ohme-Takagi M."/>
            <person name="Yagi M."/>
            <person name="Zeng S.J."/>
            <person name="Shen C.Y."/>
            <person name="Yeh C.M."/>
            <person name="Luo Y.B."/>
            <person name="Tsai W.C."/>
            <person name="Van de Peer Y."/>
            <person name="Liu Z.J."/>
        </authorList>
    </citation>
    <scope>NUCLEOTIDE SEQUENCE [LARGE SCALE GENOMIC DNA]</scope>
    <source>
        <strain evidence="9">cv. Shenzhen</strain>
        <tissue evidence="8">Stem</tissue>
    </source>
</reference>
<evidence type="ECO:0000256" key="3">
    <source>
        <dbReference type="ARBA" id="ARBA00022448"/>
    </source>
</evidence>
<comment type="similarity">
    <text evidence="2 7">Belongs to the purine permeases (TC 2.A.7.14) family.</text>
</comment>
<feature type="transmembrane region" description="Helical" evidence="7">
    <location>
        <begin position="225"/>
        <end position="243"/>
    </location>
</feature>
<proteinExistence type="inferred from homology"/>
<evidence type="ECO:0000256" key="7">
    <source>
        <dbReference type="RuleBase" id="RU368015"/>
    </source>
</evidence>
<name>A0A2I0ACN7_9ASPA</name>
<dbReference type="GO" id="GO:0016020">
    <property type="term" value="C:membrane"/>
    <property type="evidence" value="ECO:0007669"/>
    <property type="project" value="UniProtKB-SubCell"/>
</dbReference>
<evidence type="ECO:0000313" key="8">
    <source>
        <dbReference type="EMBL" id="PKA53286.1"/>
    </source>
</evidence>
<feature type="transmembrane region" description="Helical" evidence="7">
    <location>
        <begin position="134"/>
        <end position="155"/>
    </location>
</feature>
<feature type="transmembrane region" description="Helical" evidence="7">
    <location>
        <begin position="94"/>
        <end position="114"/>
    </location>
</feature>
<dbReference type="OrthoDB" id="1907510at2759"/>
<feature type="transmembrane region" description="Helical" evidence="7">
    <location>
        <begin position="331"/>
        <end position="351"/>
    </location>
</feature>
<feature type="transmembrane region" description="Helical" evidence="7">
    <location>
        <begin position="59"/>
        <end position="82"/>
    </location>
</feature>
<evidence type="ECO:0000256" key="5">
    <source>
        <dbReference type="ARBA" id="ARBA00022989"/>
    </source>
</evidence>
<dbReference type="InterPro" id="IPR030182">
    <property type="entry name" value="PUP_plant"/>
</dbReference>
<keyword evidence="4 7" id="KW-0812">Transmembrane</keyword>
<feature type="transmembrane region" description="Helical" evidence="7">
    <location>
        <begin position="186"/>
        <end position="205"/>
    </location>
</feature>
<feature type="transmembrane region" description="Helical" evidence="7">
    <location>
        <begin position="358"/>
        <end position="375"/>
    </location>
</feature>
<dbReference type="InterPro" id="IPR037185">
    <property type="entry name" value="EmrE-like"/>
</dbReference>
<feature type="transmembrane region" description="Helical" evidence="7">
    <location>
        <begin position="162"/>
        <end position="180"/>
    </location>
</feature>
<evidence type="ECO:0000256" key="1">
    <source>
        <dbReference type="ARBA" id="ARBA00004141"/>
    </source>
</evidence>
<gene>
    <name evidence="8" type="primary">PUP11</name>
    <name evidence="8" type="ORF">AXF42_Ash010016</name>
</gene>
<organism evidence="8 9">
    <name type="scientific">Apostasia shenzhenica</name>
    <dbReference type="NCBI Taxonomy" id="1088818"/>
    <lineage>
        <taxon>Eukaryota</taxon>
        <taxon>Viridiplantae</taxon>
        <taxon>Streptophyta</taxon>
        <taxon>Embryophyta</taxon>
        <taxon>Tracheophyta</taxon>
        <taxon>Spermatophyta</taxon>
        <taxon>Magnoliopsida</taxon>
        <taxon>Liliopsida</taxon>
        <taxon>Asparagales</taxon>
        <taxon>Orchidaceae</taxon>
        <taxon>Apostasioideae</taxon>
        <taxon>Apostasia</taxon>
    </lineage>
</organism>
<evidence type="ECO:0000256" key="6">
    <source>
        <dbReference type="ARBA" id="ARBA00023136"/>
    </source>
</evidence>
<dbReference type="PANTHER" id="PTHR31376">
    <property type="entry name" value="OS09G0467300 PROTEIN-RELATED"/>
    <property type="match status" value="1"/>
</dbReference>
<keyword evidence="9" id="KW-1185">Reference proteome</keyword>
<dbReference type="AlphaFoldDB" id="A0A2I0ACN7"/>
<evidence type="ECO:0000256" key="2">
    <source>
        <dbReference type="ARBA" id="ARBA00006213"/>
    </source>
</evidence>
<dbReference type="GO" id="GO:0015211">
    <property type="term" value="F:purine nucleoside transmembrane transporter activity"/>
    <property type="evidence" value="ECO:0007669"/>
    <property type="project" value="UniProtKB-UniRule"/>
</dbReference>
<keyword evidence="3 7" id="KW-0813">Transport</keyword>
<comment type="subcellular location">
    <subcellularLocation>
        <location evidence="1 7">Membrane</location>
        <topology evidence="1 7">Multi-pass membrane protein</topology>
    </subcellularLocation>
</comment>
<feature type="transmembrane region" description="Helical" evidence="7">
    <location>
        <begin position="263"/>
        <end position="281"/>
    </location>
</feature>
<protein>
    <recommendedName>
        <fullName evidence="7">Probable purine permease</fullName>
    </recommendedName>
</protein>
<evidence type="ECO:0000256" key="4">
    <source>
        <dbReference type="ARBA" id="ARBA00022692"/>
    </source>
</evidence>
<sequence length="392" mass="43599">MSSFSPSTITCSRAPALSDATIRATPWRVPESDLWIQPLITNKILPPRLPTITTMQRQWTWWLAVAVYIVLLLAGQTTATLLQRFYYNQGGNSKWMQTLTFSAGFPILYLPFLVTPSSSSSSTSPNPPLLKISFIYTALGLITTCDSLMYSYSILFLPVSTYSLVSATQLAFNAVFSYFINKDRFTFLTLNSIIVLSFSTAILAVHSNRDPLSSSNEISEGKYTVGFLLALAASAMYSLILSLMELTFQKVIEKQTVKAVLEMQIYTALVSTLGAIVGLFASHEWKGLKEEMEGFRKGKVGYVMVLVWTSVAWQVANVGLVGLIFEVSSLFSNVISTLGIPIVPVFAVIFFHDRMDGIKSISLLLALWGFASYFYQNYMDYRAEIKDEVSTV</sequence>
<dbReference type="SUPFAM" id="SSF103481">
    <property type="entry name" value="Multidrug resistance efflux transporter EmrE"/>
    <property type="match status" value="1"/>
</dbReference>
<dbReference type="PANTHER" id="PTHR31376:SF2">
    <property type="entry name" value="PURINE PERMEASE 11-RELATED"/>
    <property type="match status" value="1"/>
</dbReference>
<accession>A0A2I0ACN7</accession>
<feature type="transmembrane region" description="Helical" evidence="7">
    <location>
        <begin position="302"/>
        <end position="325"/>
    </location>
</feature>
<dbReference type="STRING" id="1088818.A0A2I0ACN7"/>
<evidence type="ECO:0000313" key="9">
    <source>
        <dbReference type="Proteomes" id="UP000236161"/>
    </source>
</evidence>
<dbReference type="Pfam" id="PF16913">
    <property type="entry name" value="PUNUT"/>
    <property type="match status" value="1"/>
</dbReference>
<dbReference type="GO" id="GO:0005345">
    <property type="term" value="F:purine nucleobase transmembrane transporter activity"/>
    <property type="evidence" value="ECO:0007669"/>
    <property type="project" value="UniProtKB-UniRule"/>
</dbReference>
<keyword evidence="5 7" id="KW-1133">Transmembrane helix</keyword>
<dbReference type="Proteomes" id="UP000236161">
    <property type="component" value="Unassembled WGS sequence"/>
</dbReference>
<keyword evidence="6 7" id="KW-0472">Membrane</keyword>